<dbReference type="GO" id="GO:0002949">
    <property type="term" value="P:tRNA threonylcarbamoyladenosine modification"/>
    <property type="evidence" value="ECO:0007669"/>
    <property type="project" value="InterPro"/>
</dbReference>
<dbReference type="SUPFAM" id="SSF52540">
    <property type="entry name" value="P-loop containing nucleoside triphosphate hydrolases"/>
    <property type="match status" value="1"/>
</dbReference>
<evidence type="ECO:0000256" key="4">
    <source>
        <dbReference type="ARBA" id="ARBA00022490"/>
    </source>
</evidence>
<dbReference type="PANTHER" id="PTHR33540">
    <property type="entry name" value="TRNA THREONYLCARBAMOYLADENOSINE BIOSYNTHESIS PROTEIN TSAE"/>
    <property type="match status" value="1"/>
</dbReference>
<dbReference type="Pfam" id="PF02367">
    <property type="entry name" value="TsaE"/>
    <property type="match status" value="1"/>
</dbReference>
<evidence type="ECO:0000256" key="5">
    <source>
        <dbReference type="ARBA" id="ARBA00022694"/>
    </source>
</evidence>
<gene>
    <name evidence="11" type="ORF">EV697_101270</name>
</gene>
<proteinExistence type="inferred from homology"/>
<dbReference type="InterPro" id="IPR003442">
    <property type="entry name" value="T6A_TsaE"/>
</dbReference>
<comment type="caution">
    <text evidence="11">The sequence shown here is derived from an EMBL/GenBank/DDBJ whole genome shotgun (WGS) entry which is preliminary data.</text>
</comment>
<dbReference type="GO" id="GO:0005737">
    <property type="term" value="C:cytoplasm"/>
    <property type="evidence" value="ECO:0007669"/>
    <property type="project" value="UniProtKB-SubCell"/>
</dbReference>
<keyword evidence="7" id="KW-0547">Nucleotide-binding</keyword>
<dbReference type="RefSeq" id="WP_132021770.1">
    <property type="nucleotide sequence ID" value="NZ_CP016605.1"/>
</dbReference>
<accession>A0A4R2N2S6</accession>
<evidence type="ECO:0000256" key="10">
    <source>
        <dbReference type="ARBA" id="ARBA00032441"/>
    </source>
</evidence>
<reference evidence="11 12" key="1">
    <citation type="submission" date="2019-03" db="EMBL/GenBank/DDBJ databases">
        <title>Genomic Encyclopedia of Type Strains, Phase IV (KMG-IV): sequencing the most valuable type-strain genomes for metagenomic binning, comparative biology and taxonomic classification.</title>
        <authorList>
            <person name="Goeker M."/>
        </authorList>
    </citation>
    <scope>NUCLEOTIDE SEQUENCE [LARGE SCALE GENOMIC DNA]</scope>
    <source>
        <strain evidence="11 12">DSM 28231</strain>
    </source>
</reference>
<comment type="subcellular location">
    <subcellularLocation>
        <location evidence="1">Cytoplasm</location>
    </subcellularLocation>
</comment>
<dbReference type="InterPro" id="IPR027417">
    <property type="entry name" value="P-loop_NTPase"/>
</dbReference>
<dbReference type="Gene3D" id="3.40.50.300">
    <property type="entry name" value="P-loop containing nucleotide triphosphate hydrolases"/>
    <property type="match status" value="1"/>
</dbReference>
<keyword evidence="6" id="KW-0479">Metal-binding</keyword>
<dbReference type="NCBIfam" id="TIGR00150">
    <property type="entry name" value="T6A_YjeE"/>
    <property type="match status" value="1"/>
</dbReference>
<organism evidence="11 12">
    <name type="scientific">Bisgaardia hudsonensis</name>
    <dbReference type="NCBI Taxonomy" id="109472"/>
    <lineage>
        <taxon>Bacteria</taxon>
        <taxon>Pseudomonadati</taxon>
        <taxon>Pseudomonadota</taxon>
        <taxon>Gammaproteobacteria</taxon>
        <taxon>Pasteurellales</taxon>
        <taxon>Pasteurellaceae</taxon>
        <taxon>Bisgaardia</taxon>
    </lineage>
</organism>
<dbReference type="EMBL" id="SLXI01000001">
    <property type="protein sequence ID" value="TCP14137.1"/>
    <property type="molecule type" value="Genomic_DNA"/>
</dbReference>
<keyword evidence="4" id="KW-0963">Cytoplasm</keyword>
<dbReference type="AlphaFoldDB" id="A0A4R2N2S6"/>
<protein>
    <recommendedName>
        <fullName evidence="3">tRNA threonylcarbamoyladenosine biosynthesis protein TsaE</fullName>
    </recommendedName>
    <alternativeName>
        <fullName evidence="10">t(6)A37 threonylcarbamoyladenosine biosynthesis protein TsaE</fullName>
    </alternativeName>
</protein>
<keyword evidence="12" id="KW-1185">Reference proteome</keyword>
<evidence type="ECO:0000313" key="11">
    <source>
        <dbReference type="EMBL" id="TCP14137.1"/>
    </source>
</evidence>
<evidence type="ECO:0000256" key="1">
    <source>
        <dbReference type="ARBA" id="ARBA00004496"/>
    </source>
</evidence>
<keyword evidence="5" id="KW-0819">tRNA processing</keyword>
<evidence type="ECO:0000313" key="12">
    <source>
        <dbReference type="Proteomes" id="UP000294841"/>
    </source>
</evidence>
<keyword evidence="9" id="KW-0460">Magnesium</keyword>
<dbReference type="FunFam" id="3.40.50.300:FF:000406">
    <property type="entry name" value="tRNA (N6-adenosine(37)-N6)-threonylcarbamoyltransferase complex ATPase TsaE"/>
    <property type="match status" value="1"/>
</dbReference>
<evidence type="ECO:0000256" key="3">
    <source>
        <dbReference type="ARBA" id="ARBA00019010"/>
    </source>
</evidence>
<comment type="similarity">
    <text evidence="2">Belongs to the TsaE family.</text>
</comment>
<dbReference type="OrthoDB" id="9800307at2"/>
<evidence type="ECO:0000256" key="6">
    <source>
        <dbReference type="ARBA" id="ARBA00022723"/>
    </source>
</evidence>
<dbReference type="GO" id="GO:0005524">
    <property type="term" value="F:ATP binding"/>
    <property type="evidence" value="ECO:0007669"/>
    <property type="project" value="UniProtKB-KW"/>
</dbReference>
<keyword evidence="8" id="KW-0067">ATP-binding</keyword>
<evidence type="ECO:0000256" key="2">
    <source>
        <dbReference type="ARBA" id="ARBA00007599"/>
    </source>
</evidence>
<evidence type="ECO:0000256" key="9">
    <source>
        <dbReference type="ARBA" id="ARBA00022842"/>
    </source>
</evidence>
<dbReference type="PANTHER" id="PTHR33540:SF2">
    <property type="entry name" value="TRNA THREONYLCARBAMOYLADENOSINE BIOSYNTHESIS PROTEIN TSAE"/>
    <property type="match status" value="1"/>
</dbReference>
<sequence>MDYSIYIADEYTMCRFGAKLMQSICNAENAKGTTIYLNGDLGAGKTTLTRGMIQSLGYQGNVKSPTYTLVEEYHLAQKNIYHFDLYRLSDPEELEFMGIRDYFNQDSICLIEWSEKGNGFLQEADLIINIDYFDDARQIHIMSQNSHGEQIIQQLKHT</sequence>
<evidence type="ECO:0000256" key="7">
    <source>
        <dbReference type="ARBA" id="ARBA00022741"/>
    </source>
</evidence>
<evidence type="ECO:0000256" key="8">
    <source>
        <dbReference type="ARBA" id="ARBA00022840"/>
    </source>
</evidence>
<dbReference type="GO" id="GO:0046872">
    <property type="term" value="F:metal ion binding"/>
    <property type="evidence" value="ECO:0007669"/>
    <property type="project" value="UniProtKB-KW"/>
</dbReference>
<name>A0A4R2N2S6_9PAST</name>
<dbReference type="Proteomes" id="UP000294841">
    <property type="component" value="Unassembled WGS sequence"/>
</dbReference>